<dbReference type="CDD" id="cd00067">
    <property type="entry name" value="GAL4"/>
    <property type="match status" value="1"/>
</dbReference>
<feature type="region of interest" description="Disordered" evidence="3">
    <location>
        <begin position="60"/>
        <end position="95"/>
    </location>
</feature>
<dbReference type="Pfam" id="PF00172">
    <property type="entry name" value="Zn_clus"/>
    <property type="match status" value="1"/>
</dbReference>
<proteinExistence type="predicted"/>
<dbReference type="PROSITE" id="PS50048">
    <property type="entry name" value="ZN2_CY6_FUNGAL_2"/>
    <property type="match status" value="1"/>
</dbReference>
<dbReference type="InterPro" id="IPR036864">
    <property type="entry name" value="Zn2-C6_fun-type_DNA-bd_sf"/>
</dbReference>
<feature type="domain" description="Zn(2)-C6 fungal-type" evidence="4">
    <location>
        <begin position="19"/>
        <end position="59"/>
    </location>
</feature>
<evidence type="ECO:0000256" key="3">
    <source>
        <dbReference type="SAM" id="MobiDB-lite"/>
    </source>
</evidence>
<feature type="compositionally biased region" description="Polar residues" evidence="3">
    <location>
        <begin position="124"/>
        <end position="143"/>
    </location>
</feature>
<keyword evidence="6" id="KW-1185">Reference proteome</keyword>
<protein>
    <recommendedName>
        <fullName evidence="4">Zn(2)-C6 fungal-type domain-containing protein</fullName>
    </recommendedName>
</protein>
<dbReference type="SUPFAM" id="SSF57701">
    <property type="entry name" value="Zn2/Cys6 DNA-binding domain"/>
    <property type="match status" value="1"/>
</dbReference>
<dbReference type="GO" id="GO:0000981">
    <property type="term" value="F:DNA-binding transcription factor activity, RNA polymerase II-specific"/>
    <property type="evidence" value="ECO:0007669"/>
    <property type="project" value="InterPro"/>
</dbReference>
<dbReference type="PANTHER" id="PTHR37534:SF46">
    <property type="entry name" value="ZN(II)2CYS6 TRANSCRIPTION FACTOR (EUROFUNG)"/>
    <property type="match status" value="1"/>
</dbReference>
<dbReference type="Pfam" id="PF11951">
    <property type="entry name" value="Fungal_trans_2"/>
    <property type="match status" value="1"/>
</dbReference>
<organism evidence="5 6">
    <name type="scientific">Trichoderma simmonsii</name>
    <dbReference type="NCBI Taxonomy" id="1491479"/>
    <lineage>
        <taxon>Eukaryota</taxon>
        <taxon>Fungi</taxon>
        <taxon>Dikarya</taxon>
        <taxon>Ascomycota</taxon>
        <taxon>Pezizomycotina</taxon>
        <taxon>Sordariomycetes</taxon>
        <taxon>Hypocreomycetidae</taxon>
        <taxon>Hypocreales</taxon>
        <taxon>Hypocreaceae</taxon>
        <taxon>Trichoderma</taxon>
    </lineage>
</organism>
<evidence type="ECO:0000256" key="1">
    <source>
        <dbReference type="ARBA" id="ARBA00004123"/>
    </source>
</evidence>
<dbReference type="GO" id="GO:0008270">
    <property type="term" value="F:zinc ion binding"/>
    <property type="evidence" value="ECO:0007669"/>
    <property type="project" value="InterPro"/>
</dbReference>
<sequence>MDSIITTEDDVARIRSRSGCHTCRLRKVRCKARSGSLEDARKHASTCSNCTRLGLNCRWQPPAPGERFSPPPKRRHMIGRRVSRRADEDKSFSPSLSTQFLKDAATTHTVENDDSLSVFKEQTDQTGTPLSDQSNNASSQPQSDPFELLEGTQFYFDAGLDYRSLELDLSGEGLDLIPLPAVPPSVLHRPNDAQAFVMNDAFSLEEISNDVWQSGEPSTDSEEPMLHAAKIRGPSVNEDNRQLIQHYLEVMKGYAKVDDRSKDTNNLFISAFSKSLSFPPLFYAILSFSASHLSMATPTYCDQAKVYDRLAQESFNQFRHDESSTMDGLLSALFVRVKQIHVTAGSIDTFSKLIAAAIDIVRTEEVEKALADSSSLIRRIVIRLAILDARASHYGLGGGQLVQHLQNIPTVSSIFKGEIGQTAIVGDVSSLLRADSFRMHVAKLDMRIQEQLRNEFASLTPVRTEEIKSLYKSIQQQADLWEAEIVEDSKEDDMEDIVEEEQLSSATYGRFTVLSALHSALLYLYTVYPLPSFDPEASVSRILHYHLKIRYDPSRSNSPSSILPSSLFLAGICTGDPIRRDWVIERFREGEAWGVYIRKARKLLQAIFRVRKKGGNADVRSVMDQVTGRFII</sequence>
<dbReference type="EMBL" id="CP075865">
    <property type="protein sequence ID" value="QYS97805.1"/>
    <property type="molecule type" value="Genomic_DNA"/>
</dbReference>
<dbReference type="PANTHER" id="PTHR37534">
    <property type="entry name" value="TRANSCRIPTIONAL ACTIVATOR PROTEIN UGA3"/>
    <property type="match status" value="1"/>
</dbReference>
<dbReference type="InterPro" id="IPR021858">
    <property type="entry name" value="Fun_TF"/>
</dbReference>
<dbReference type="Gene3D" id="4.10.240.10">
    <property type="entry name" value="Zn(2)-C6 fungal-type DNA-binding domain"/>
    <property type="match status" value="1"/>
</dbReference>
<evidence type="ECO:0000313" key="6">
    <source>
        <dbReference type="Proteomes" id="UP000826661"/>
    </source>
</evidence>
<feature type="compositionally biased region" description="Basic residues" evidence="3">
    <location>
        <begin position="72"/>
        <end position="83"/>
    </location>
</feature>
<dbReference type="SMART" id="SM00066">
    <property type="entry name" value="GAL4"/>
    <property type="match status" value="1"/>
</dbReference>
<name>A0A8G0LDR0_9HYPO</name>
<keyword evidence="2" id="KW-0539">Nucleus</keyword>
<dbReference type="InterPro" id="IPR001138">
    <property type="entry name" value="Zn2Cys6_DnaBD"/>
</dbReference>
<dbReference type="GO" id="GO:0005634">
    <property type="term" value="C:nucleus"/>
    <property type="evidence" value="ECO:0007669"/>
    <property type="project" value="UniProtKB-SubCell"/>
</dbReference>
<evidence type="ECO:0000259" key="4">
    <source>
        <dbReference type="PROSITE" id="PS50048"/>
    </source>
</evidence>
<comment type="subcellular location">
    <subcellularLocation>
        <location evidence="1">Nucleus</location>
    </subcellularLocation>
</comment>
<dbReference type="Proteomes" id="UP000826661">
    <property type="component" value="Chromosome II"/>
</dbReference>
<accession>A0A8G0LDR0</accession>
<reference evidence="5 6" key="1">
    <citation type="journal article" date="2021" name="BMC Genomics">
        <title>Telomere-to-telomere genome assembly of asparaginase-producing Trichoderma simmonsii.</title>
        <authorList>
            <person name="Chung D."/>
            <person name="Kwon Y.M."/>
            <person name="Yang Y."/>
        </authorList>
    </citation>
    <scope>NUCLEOTIDE SEQUENCE [LARGE SCALE GENOMIC DNA]</scope>
    <source>
        <strain evidence="5 6">GH-Sj1</strain>
    </source>
</reference>
<dbReference type="AlphaFoldDB" id="A0A8G0LDR0"/>
<feature type="region of interest" description="Disordered" evidence="3">
    <location>
        <begin position="123"/>
        <end position="145"/>
    </location>
</feature>
<evidence type="ECO:0000256" key="2">
    <source>
        <dbReference type="ARBA" id="ARBA00023242"/>
    </source>
</evidence>
<evidence type="ECO:0000313" key="5">
    <source>
        <dbReference type="EMBL" id="QYS97805.1"/>
    </source>
</evidence>
<gene>
    <name evidence="5" type="ORF">H0G86_005017</name>
</gene>